<organism evidence="4 5">
    <name type="scientific">Mycobacterium innocens</name>
    <dbReference type="NCBI Taxonomy" id="2341083"/>
    <lineage>
        <taxon>Bacteria</taxon>
        <taxon>Bacillati</taxon>
        <taxon>Actinomycetota</taxon>
        <taxon>Actinomycetes</taxon>
        <taxon>Mycobacteriales</taxon>
        <taxon>Mycobacteriaceae</taxon>
        <taxon>Mycobacterium</taxon>
    </lineage>
</organism>
<evidence type="ECO:0000313" key="5">
    <source>
        <dbReference type="Proteomes" id="UP000267289"/>
    </source>
</evidence>
<dbReference type="GO" id="GO:0043856">
    <property type="term" value="F:anti-sigma factor antagonist activity"/>
    <property type="evidence" value="ECO:0007669"/>
    <property type="project" value="InterPro"/>
</dbReference>
<dbReference type="PROSITE" id="PS50801">
    <property type="entry name" value="STAS"/>
    <property type="match status" value="1"/>
</dbReference>
<evidence type="ECO:0000259" key="3">
    <source>
        <dbReference type="PROSITE" id="PS50801"/>
    </source>
</evidence>
<protein>
    <recommendedName>
        <fullName evidence="2">Anti-sigma factor antagonist</fullName>
    </recommendedName>
</protein>
<sequence length="126" mass="13399">MDLLAVGHEVCRDAVVVRAEGDIDSTTVDELTAHLNAALQLAATHPARLVVIDLQPVTFFGSAGLNAVLDCHEQGIAAGTSVRLVADHGQVTQPIKVTELDRILEIYPTVSQALQACPPKDPEQAR</sequence>
<dbReference type="EMBL" id="UPHQ01000021">
    <property type="protein sequence ID" value="VBA34280.1"/>
    <property type="molecule type" value="Genomic_DNA"/>
</dbReference>
<dbReference type="CDD" id="cd07043">
    <property type="entry name" value="STAS_anti-anti-sigma_factors"/>
    <property type="match status" value="1"/>
</dbReference>
<dbReference type="RefSeq" id="WP_075542472.1">
    <property type="nucleotide sequence ID" value="NZ_UPHQ01000021.1"/>
</dbReference>
<dbReference type="PANTHER" id="PTHR33495">
    <property type="entry name" value="ANTI-SIGMA FACTOR ANTAGONIST TM_1081-RELATED-RELATED"/>
    <property type="match status" value="1"/>
</dbReference>
<evidence type="ECO:0000256" key="2">
    <source>
        <dbReference type="RuleBase" id="RU003749"/>
    </source>
</evidence>
<name>A0A498PQ91_9MYCO</name>
<evidence type="ECO:0000256" key="1">
    <source>
        <dbReference type="ARBA" id="ARBA00009013"/>
    </source>
</evidence>
<comment type="similarity">
    <text evidence="1 2">Belongs to the anti-sigma-factor antagonist family.</text>
</comment>
<dbReference type="Gene3D" id="3.30.750.24">
    <property type="entry name" value="STAS domain"/>
    <property type="match status" value="1"/>
</dbReference>
<gene>
    <name evidence="4" type="ORF">LAUMK13_00462</name>
</gene>
<reference evidence="4 5" key="1">
    <citation type="submission" date="2018-09" db="EMBL/GenBank/DDBJ databases">
        <authorList>
            <person name="Tagini F."/>
        </authorList>
    </citation>
    <scope>NUCLEOTIDE SEQUENCE [LARGE SCALE GENOMIC DNA]</scope>
    <source>
        <strain evidence="4 5">MK13</strain>
    </source>
</reference>
<evidence type="ECO:0000313" key="4">
    <source>
        <dbReference type="EMBL" id="VBA34280.1"/>
    </source>
</evidence>
<dbReference type="AlphaFoldDB" id="A0A498PQ91"/>
<dbReference type="InterPro" id="IPR036513">
    <property type="entry name" value="STAS_dom_sf"/>
</dbReference>
<dbReference type="Pfam" id="PF01740">
    <property type="entry name" value="STAS"/>
    <property type="match status" value="1"/>
</dbReference>
<dbReference type="InterPro" id="IPR002645">
    <property type="entry name" value="STAS_dom"/>
</dbReference>
<accession>A0A498PQ91</accession>
<dbReference type="Proteomes" id="UP000267289">
    <property type="component" value="Unassembled WGS sequence"/>
</dbReference>
<feature type="domain" description="STAS" evidence="3">
    <location>
        <begin position="13"/>
        <end position="117"/>
    </location>
</feature>
<dbReference type="NCBIfam" id="TIGR00377">
    <property type="entry name" value="ant_ant_sig"/>
    <property type="match status" value="1"/>
</dbReference>
<dbReference type="SUPFAM" id="SSF52091">
    <property type="entry name" value="SpoIIaa-like"/>
    <property type="match status" value="1"/>
</dbReference>
<dbReference type="InterPro" id="IPR003658">
    <property type="entry name" value="Anti-sigma_ant"/>
</dbReference>
<dbReference type="PANTHER" id="PTHR33495:SF2">
    <property type="entry name" value="ANTI-SIGMA FACTOR ANTAGONIST TM_1081-RELATED"/>
    <property type="match status" value="1"/>
</dbReference>
<dbReference type="OrthoDB" id="4571296at2"/>
<proteinExistence type="inferred from homology"/>
<keyword evidence="5" id="KW-1185">Reference proteome</keyword>